<feature type="binding site" evidence="1">
    <location>
        <position position="254"/>
    </location>
    <ligand>
        <name>a divalent metal cation</name>
        <dbReference type="ChEBI" id="CHEBI:60240"/>
        <label>1</label>
    </ligand>
</feature>
<name>A0A955ICR6_9BACT</name>
<feature type="binding site" evidence="1">
    <location>
        <position position="17"/>
    </location>
    <ligand>
        <name>a divalent metal cation</name>
        <dbReference type="ChEBI" id="CHEBI:60240"/>
        <label>1</label>
    </ligand>
</feature>
<feature type="binding site" evidence="1">
    <location>
        <position position="191"/>
    </location>
    <ligand>
        <name>a divalent metal cation</name>
        <dbReference type="ChEBI" id="CHEBI:60240"/>
        <label>2</label>
    </ligand>
</feature>
<dbReference type="PIRSF" id="PIRSF005902">
    <property type="entry name" value="DNase_TatD"/>
    <property type="match status" value="1"/>
</dbReference>
<reference evidence="2" key="1">
    <citation type="submission" date="2020-04" db="EMBL/GenBank/DDBJ databases">
        <authorList>
            <person name="Zhang T."/>
        </authorList>
    </citation>
    <scope>NUCLEOTIDE SEQUENCE</scope>
    <source>
        <strain evidence="2">HKST-UBA12</strain>
    </source>
</reference>
<evidence type="ECO:0000313" key="3">
    <source>
        <dbReference type="Proteomes" id="UP000760819"/>
    </source>
</evidence>
<keyword evidence="1" id="KW-0479">Metal-binding</keyword>
<comment type="caution">
    <text evidence="2">The sequence shown here is derived from an EMBL/GenBank/DDBJ whole genome shotgun (WGS) entry which is preliminary data.</text>
</comment>
<dbReference type="Pfam" id="PF01026">
    <property type="entry name" value="TatD_DNase"/>
    <property type="match status" value="1"/>
</dbReference>
<organism evidence="2 3">
    <name type="scientific">Candidatus Dojkabacteria bacterium</name>
    <dbReference type="NCBI Taxonomy" id="2099670"/>
    <lineage>
        <taxon>Bacteria</taxon>
        <taxon>Candidatus Dojkabacteria</taxon>
    </lineage>
</organism>
<evidence type="ECO:0000256" key="1">
    <source>
        <dbReference type="PIRSR" id="PIRSR005902-1"/>
    </source>
</evidence>
<dbReference type="InterPro" id="IPR032466">
    <property type="entry name" value="Metal_Hydrolase"/>
</dbReference>
<proteinExistence type="predicted"/>
<dbReference type="SUPFAM" id="SSF51556">
    <property type="entry name" value="Metallo-dependent hydrolases"/>
    <property type="match status" value="1"/>
</dbReference>
<sequence length="289" mass="32286">MANLFFGEDNLFDSHCHLCDSSFDADRDEVVGRASENGVEKIVDIAVSLESSRLAVENARKYPGIVFAAVGIDPENLVPGSDLYSNNLSRPISFWEEQINELRELISQNREFVVVVGESGMDAYHLEQKMNAGEVDFATGKQSLKMQEELFELHLQLAGEFDLPLSIHSRAAEKHCLEIAKRYPAARGVFHSYTGGYEVAKSILDAGWALGVNGIITFKNAEDLRSLYKKILGEVSSDWSPADFYAKGVYFETDAPYLAPDGKRGERNEPGNVKDVYEFFFHAVYPTHN</sequence>
<feature type="binding site" evidence="1">
    <location>
        <position position="15"/>
    </location>
    <ligand>
        <name>a divalent metal cation</name>
        <dbReference type="ChEBI" id="CHEBI:60240"/>
        <label>1</label>
    </ligand>
</feature>
<dbReference type="Gene3D" id="3.20.20.140">
    <property type="entry name" value="Metal-dependent hydrolases"/>
    <property type="match status" value="1"/>
</dbReference>
<dbReference type="EMBL" id="JAGQLI010000045">
    <property type="protein sequence ID" value="MCA9378958.1"/>
    <property type="molecule type" value="Genomic_DNA"/>
</dbReference>
<accession>A0A955ICR6</accession>
<dbReference type="CDD" id="cd01310">
    <property type="entry name" value="TatD_DNAse"/>
    <property type="match status" value="1"/>
</dbReference>
<evidence type="ECO:0000313" key="2">
    <source>
        <dbReference type="EMBL" id="MCA9378958.1"/>
    </source>
</evidence>
<dbReference type="Proteomes" id="UP000760819">
    <property type="component" value="Unassembled WGS sequence"/>
</dbReference>
<dbReference type="GO" id="GO:0046872">
    <property type="term" value="F:metal ion binding"/>
    <property type="evidence" value="ECO:0007669"/>
    <property type="project" value="UniProtKB-KW"/>
</dbReference>
<feature type="binding site" evidence="1">
    <location>
        <position position="168"/>
    </location>
    <ligand>
        <name>a divalent metal cation</name>
        <dbReference type="ChEBI" id="CHEBI:60240"/>
        <label>2</label>
    </ligand>
</feature>
<protein>
    <submittedName>
        <fullName evidence="2">TatD family hydrolase</fullName>
    </submittedName>
</protein>
<dbReference type="PANTHER" id="PTHR46124:SF2">
    <property type="entry name" value="D-AMINOACYL-TRNA DEACYLASE"/>
    <property type="match status" value="1"/>
</dbReference>
<dbReference type="InterPro" id="IPR001130">
    <property type="entry name" value="TatD-like"/>
</dbReference>
<keyword evidence="2" id="KW-0378">Hydrolase</keyword>
<dbReference type="PANTHER" id="PTHR46124">
    <property type="entry name" value="D-AMINOACYL-TRNA DEACYLASE"/>
    <property type="match status" value="1"/>
</dbReference>
<dbReference type="GO" id="GO:0016788">
    <property type="term" value="F:hydrolase activity, acting on ester bonds"/>
    <property type="evidence" value="ECO:0007669"/>
    <property type="project" value="InterPro"/>
</dbReference>
<gene>
    <name evidence="2" type="ORF">KC640_00880</name>
</gene>
<reference evidence="2" key="2">
    <citation type="journal article" date="2021" name="Microbiome">
        <title>Successional dynamics and alternative stable states in a saline activated sludge microbial community over 9 years.</title>
        <authorList>
            <person name="Wang Y."/>
            <person name="Ye J."/>
            <person name="Ju F."/>
            <person name="Liu L."/>
            <person name="Boyd J.A."/>
            <person name="Deng Y."/>
            <person name="Parks D.H."/>
            <person name="Jiang X."/>
            <person name="Yin X."/>
            <person name="Woodcroft B.J."/>
            <person name="Tyson G.W."/>
            <person name="Hugenholtz P."/>
            <person name="Polz M.F."/>
            <person name="Zhang T."/>
        </authorList>
    </citation>
    <scope>NUCLEOTIDE SEQUENCE</scope>
    <source>
        <strain evidence="2">HKST-UBA12</strain>
    </source>
</reference>
<feature type="binding site" evidence="1">
    <location>
        <position position="118"/>
    </location>
    <ligand>
        <name>a divalent metal cation</name>
        <dbReference type="ChEBI" id="CHEBI:60240"/>
        <label>1</label>
    </ligand>
</feature>
<dbReference type="AlphaFoldDB" id="A0A955ICR6"/>